<dbReference type="SUPFAM" id="SSF54593">
    <property type="entry name" value="Glyoxalase/Bleomycin resistance protein/Dihydroxybiphenyl dioxygenase"/>
    <property type="match status" value="1"/>
</dbReference>
<name>A0A8J2VH50_9BACL</name>
<dbReference type="Gene3D" id="3.10.180.10">
    <property type="entry name" value="2,3-Dihydroxybiphenyl 1,2-Dioxygenase, domain 1"/>
    <property type="match status" value="1"/>
</dbReference>
<sequence length="58" mass="6732">MTPFLKDVVEDMDTFYHKLKEKGVTISEPVHTTSYGWKMFGVEDPDGYVLMFANQEVE</sequence>
<evidence type="ECO:0000313" key="3">
    <source>
        <dbReference type="Proteomes" id="UP000625210"/>
    </source>
</evidence>
<evidence type="ECO:0000313" key="2">
    <source>
        <dbReference type="EMBL" id="GGE13729.1"/>
    </source>
</evidence>
<reference evidence="2" key="2">
    <citation type="submission" date="2020-09" db="EMBL/GenBank/DDBJ databases">
        <authorList>
            <person name="Sun Q."/>
            <person name="Zhou Y."/>
        </authorList>
    </citation>
    <scope>NUCLEOTIDE SEQUENCE</scope>
    <source>
        <strain evidence="2">CGMCC 1.15179</strain>
    </source>
</reference>
<evidence type="ECO:0000259" key="1">
    <source>
        <dbReference type="Pfam" id="PF00903"/>
    </source>
</evidence>
<dbReference type="InterPro" id="IPR029068">
    <property type="entry name" value="Glyas_Bleomycin-R_OHBP_Dase"/>
</dbReference>
<feature type="domain" description="Glyoxalase/fosfomycin resistance/dioxygenase" evidence="1">
    <location>
        <begin position="5"/>
        <end position="52"/>
    </location>
</feature>
<proteinExistence type="predicted"/>
<gene>
    <name evidence="2" type="ORF">GCM10011571_13990</name>
</gene>
<dbReference type="Pfam" id="PF00903">
    <property type="entry name" value="Glyoxalase"/>
    <property type="match status" value="1"/>
</dbReference>
<dbReference type="EMBL" id="BMHQ01000004">
    <property type="protein sequence ID" value="GGE13729.1"/>
    <property type="molecule type" value="Genomic_DNA"/>
</dbReference>
<accession>A0A8J2VH50</accession>
<reference evidence="2" key="1">
    <citation type="journal article" date="2014" name="Int. J. Syst. Evol. Microbiol.">
        <title>Complete genome sequence of Corynebacterium casei LMG S-19264T (=DSM 44701T), isolated from a smear-ripened cheese.</title>
        <authorList>
            <consortium name="US DOE Joint Genome Institute (JGI-PGF)"/>
            <person name="Walter F."/>
            <person name="Albersmeier A."/>
            <person name="Kalinowski J."/>
            <person name="Ruckert C."/>
        </authorList>
    </citation>
    <scope>NUCLEOTIDE SEQUENCE</scope>
    <source>
        <strain evidence="2">CGMCC 1.15179</strain>
    </source>
</reference>
<dbReference type="InterPro" id="IPR004360">
    <property type="entry name" value="Glyas_Fos-R_dOase_dom"/>
</dbReference>
<organism evidence="2 3">
    <name type="scientific">Marinithermofilum abyssi</name>
    <dbReference type="NCBI Taxonomy" id="1571185"/>
    <lineage>
        <taxon>Bacteria</taxon>
        <taxon>Bacillati</taxon>
        <taxon>Bacillota</taxon>
        <taxon>Bacilli</taxon>
        <taxon>Bacillales</taxon>
        <taxon>Thermoactinomycetaceae</taxon>
        <taxon>Marinithermofilum</taxon>
    </lineage>
</organism>
<protein>
    <recommendedName>
        <fullName evidence="1">Glyoxalase/fosfomycin resistance/dioxygenase domain-containing protein</fullName>
    </recommendedName>
</protein>
<keyword evidence="3" id="KW-1185">Reference proteome</keyword>
<dbReference type="Proteomes" id="UP000625210">
    <property type="component" value="Unassembled WGS sequence"/>
</dbReference>
<dbReference type="AlphaFoldDB" id="A0A8J2VH50"/>
<comment type="caution">
    <text evidence="2">The sequence shown here is derived from an EMBL/GenBank/DDBJ whole genome shotgun (WGS) entry which is preliminary data.</text>
</comment>